<keyword evidence="2" id="KW-1185">Reference proteome</keyword>
<evidence type="ECO:0000313" key="2">
    <source>
        <dbReference type="Proteomes" id="UP001165960"/>
    </source>
</evidence>
<accession>A0ACC2SCT3</accession>
<organism evidence="1 2">
    <name type="scientific">Entomophthora muscae</name>
    <dbReference type="NCBI Taxonomy" id="34485"/>
    <lineage>
        <taxon>Eukaryota</taxon>
        <taxon>Fungi</taxon>
        <taxon>Fungi incertae sedis</taxon>
        <taxon>Zoopagomycota</taxon>
        <taxon>Entomophthoromycotina</taxon>
        <taxon>Entomophthoromycetes</taxon>
        <taxon>Entomophthorales</taxon>
        <taxon>Entomophthoraceae</taxon>
        <taxon>Entomophthora</taxon>
    </lineage>
</organism>
<dbReference type="EMBL" id="QTSX02005257">
    <property type="protein sequence ID" value="KAJ9060103.1"/>
    <property type="molecule type" value="Genomic_DNA"/>
</dbReference>
<comment type="caution">
    <text evidence="1">The sequence shown here is derived from an EMBL/GenBank/DDBJ whole genome shotgun (WGS) entry which is preliminary data.</text>
</comment>
<reference evidence="1" key="1">
    <citation type="submission" date="2022-04" db="EMBL/GenBank/DDBJ databases">
        <title>Genome of the entomopathogenic fungus Entomophthora muscae.</title>
        <authorList>
            <person name="Elya C."/>
            <person name="Lovett B.R."/>
            <person name="Lee E."/>
            <person name="Macias A.M."/>
            <person name="Hajek A.E."/>
            <person name="De Bivort B.L."/>
            <person name="Kasson M.T."/>
            <person name="De Fine Licht H.H."/>
            <person name="Stajich J.E."/>
        </authorList>
    </citation>
    <scope>NUCLEOTIDE SEQUENCE</scope>
    <source>
        <strain evidence="1">Berkeley</strain>
    </source>
</reference>
<evidence type="ECO:0000313" key="1">
    <source>
        <dbReference type="EMBL" id="KAJ9060103.1"/>
    </source>
</evidence>
<dbReference type="Proteomes" id="UP001165960">
    <property type="component" value="Unassembled WGS sequence"/>
</dbReference>
<sequence length="555" mass="62524">MHKLFLLLRLRPRFLGSFFHVIHRASFEAPNVSFSPTAAFLIDFAKVYATSNPETVKEVFSKFLSINPGLESDFICARASMVDYLKSIVKKLEKIGHRKIDPSYRTFVVGLFANIGLALSSVFSASSQVCSWFNQTSDFLASCMIFYDSVTQLIILEPISFDGSVKQKFLSAIHLSLDTRYFSPIKNFGTSPSTRVSLFDQMYAILSKQFSPEEECQPKKALFDAPLVADLSLTYDYPTLLLSLDCVDIACRKAKLDGLVSLFDSTLFGLERIPSSPPSYHSTTEVESDDDIMLESKISQVLDIFPDLKASFVKVCFEQLGITAEGLIAQLLEDSLPEDLKAMRDQPESILATRRNIHDNDEFDLLAPGRKKQPLEGVYQKQSTIQASTLRPQEDLKASTIQLVYNQYEDEYDDTYDQDIQGPAEPGDIPLDPSLKHETTLYSVYSDTPDVFQKNKEARASKARASLRNTTGMSDEQLEGWASMLRREPSRQRKLGAKHGIETETISNHDQPVVEHSAPPRAPPGPVNKAYKDRNKARFANHRRKDMHQKKLDRG</sequence>
<name>A0ACC2SCT3_9FUNG</name>
<gene>
    <name evidence="1" type="ORF">DSO57_1034442</name>
</gene>
<protein>
    <submittedName>
        <fullName evidence="1">Uncharacterized protein</fullName>
    </submittedName>
</protein>
<proteinExistence type="predicted"/>